<comment type="caution">
    <text evidence="6">The sequence shown here is derived from an EMBL/GenBank/DDBJ whole genome shotgun (WGS) entry which is preliminary data.</text>
</comment>
<dbReference type="SUPFAM" id="SSF158911">
    <property type="entry name" value="NEAT domain-like"/>
    <property type="match status" value="3"/>
</dbReference>
<dbReference type="InterPro" id="IPR037250">
    <property type="entry name" value="NEAT_dom_sf"/>
</dbReference>
<comment type="subcellular location">
    <subcellularLocation>
        <location evidence="1">Cell envelope</location>
    </subcellularLocation>
</comment>
<organism evidence="6 7">
    <name type="scientific">Caryophanon latum</name>
    <dbReference type="NCBI Taxonomy" id="33977"/>
    <lineage>
        <taxon>Bacteria</taxon>
        <taxon>Bacillati</taxon>
        <taxon>Bacillota</taxon>
        <taxon>Bacilli</taxon>
        <taxon>Bacillales</taxon>
        <taxon>Caryophanaceae</taxon>
        <taxon>Caryophanon</taxon>
    </lineage>
</organism>
<evidence type="ECO:0000256" key="1">
    <source>
        <dbReference type="ARBA" id="ARBA00004196"/>
    </source>
</evidence>
<sequence>MFKSSRNRYSVRNKVVTMLATVALATTTVAPAAFAQEVAATETQSVQFETYYKYATNSASFAMLNTKPAIVEKTANGYNVTVQVSGYSIFTKFEIDGQQGVTGTSYEEDGTDRQGNPTKVTYTNVHFTFDSIDAVKKATVAYTAVTPGGTFTNTHDFEVDFTPGEYDPSIVQPETYYKGEVNSRHFSMLTSKPAKVVYASKKYSVTLDVSGYSIFTAFTIDGQQGVAGEAYTEGDKTFTPVTFTFDSLDAVKQATVAYKAGNRDMSHDFEIDFTPGEYTGAIEQNIESYYNYTTNSTHFSAITNKPAVISTKNGVSTVTLAVSGYDIFTKFEIGGQTGKVISTFTEEGTNYKGEPTTITYSNVQFTFDDIKEVKDAVVAYKAGEREMSHAFKLDFTPGEYKANEVTFETYYKGETNNASFKAVNNKPAIITVKDDKSYDVTLQISGYDIFTKFEIDGQTGVVGDTYTEKGTDRQGNETDVVYTYVTFNFKELASVKKAMLGYKAGERDMSHEYELDFTPGEYVYTPPAEATYEGDGTKLETTLVGDAASRFQSMIGNTYAEKTDAGYKLFIELKSANILSTFTINGVAPTVVKEETESNTKVVAVDVKDVTTPLAVEAAVTFAPTNISTFTIELAAPKEETPSVTTNTYANGFYTAKLAFDSETGNSFIEQQSQLFFVNDVAYVQLAVKSAGIEYINVNGEKQTPYTTVKKDNTNYNVYIVKVNDITKPLSIDLSVNIPGVYEHVYEDLSLAISDVALAKDIAFTHATNIVQEVKEAPEKPETVLLLTKNADAPVTHAAIQKTKDGVQFTVKPKHDRLVKITSKDGKKEYYKKQARAALAESAITFTAPTVDDVAFVYTDAQGNEQTATVDAVVTTTEVIDVEAVAPVTPEEAPSTGGSTSTPELPSAGGGTTTNPTPPSTGGGTTTNPAPPSTGGGTTTNPAPPSTGGGTAVQTEDGTYSASISFGSTGDSFLKPTATVIKQGNTYKVRVVVQGSDTIKSLNVGNSTKVANGVYEFTTNSLAGITATMHVVVPEANYDHTYTDVAVTLSLGSKTSNDTTFPAPPATDGSVTIPPSLGGNTQNPATPAPPTTETTPEEDQEEEVTTPEDGEQPTTEENTEEETTTDDEATDEEENEVVEEQPAATMPFTDVSGEYVPYVQALYTAGITTGTTATTFAPQANMTRAQFAVMIARALELSTKSEAMFTDIQGKWYAQDVQALAEVGIVTGKTATTFEPGATLTRQQAAVMLYRVLTYSGYKSTATTPTFNDTAKISDYAKPAFATLQQIGILTGDGNEAKPAQQLTRGQMAKLLYLTLQVVNDL</sequence>
<gene>
    <name evidence="6" type="ORF">A6K76_11685</name>
</gene>
<dbReference type="CDD" id="cd06920">
    <property type="entry name" value="NEAT"/>
    <property type="match status" value="1"/>
</dbReference>
<feature type="domain" description="SLH" evidence="5">
    <location>
        <begin position="1264"/>
        <end position="1322"/>
    </location>
</feature>
<dbReference type="Gene3D" id="2.60.40.1850">
    <property type="match status" value="5"/>
</dbReference>
<feature type="compositionally biased region" description="Acidic residues" evidence="3">
    <location>
        <begin position="1117"/>
        <end position="1139"/>
    </location>
</feature>
<feature type="domain" description="SLH" evidence="5">
    <location>
        <begin position="1142"/>
        <end position="1199"/>
    </location>
</feature>
<feature type="region of interest" description="Disordered" evidence="3">
    <location>
        <begin position="1053"/>
        <end position="1140"/>
    </location>
</feature>
<name>A0A1C0YTL4_9BACL</name>
<accession>A0A1C0YTL4</accession>
<feature type="chain" id="PRO_5008649250" description="SLH domain-containing protein" evidence="4">
    <location>
        <begin position="36"/>
        <end position="1322"/>
    </location>
</feature>
<keyword evidence="2 4" id="KW-0732">Signal</keyword>
<dbReference type="PROSITE" id="PS51272">
    <property type="entry name" value="SLH"/>
    <property type="match status" value="3"/>
</dbReference>
<evidence type="ECO:0000256" key="2">
    <source>
        <dbReference type="ARBA" id="ARBA00022729"/>
    </source>
</evidence>
<reference evidence="6 7" key="1">
    <citation type="submission" date="2016-07" db="EMBL/GenBank/DDBJ databases">
        <title>Caryophanon latum genome sequencing.</title>
        <authorList>
            <person name="Verma A."/>
            <person name="Pal Y."/>
            <person name="Krishnamurthi S."/>
        </authorList>
    </citation>
    <scope>NUCLEOTIDE SEQUENCE [LARGE SCALE GENOMIC DNA]</scope>
    <source>
        <strain evidence="6 7">DSM 14151</strain>
    </source>
</reference>
<dbReference type="EMBL" id="MATO01000037">
    <property type="protein sequence ID" value="OCS90518.1"/>
    <property type="molecule type" value="Genomic_DNA"/>
</dbReference>
<dbReference type="RefSeq" id="WP_066464812.1">
    <property type="nucleotide sequence ID" value="NZ_MATO01000037.1"/>
</dbReference>
<dbReference type="Pfam" id="PF00395">
    <property type="entry name" value="SLH"/>
    <property type="match status" value="3"/>
</dbReference>
<keyword evidence="7" id="KW-1185">Reference proteome</keyword>
<evidence type="ECO:0000256" key="4">
    <source>
        <dbReference type="SAM" id="SignalP"/>
    </source>
</evidence>
<dbReference type="InterPro" id="IPR001119">
    <property type="entry name" value="SLH_dom"/>
</dbReference>
<protein>
    <recommendedName>
        <fullName evidence="5">SLH domain-containing protein</fullName>
    </recommendedName>
</protein>
<feature type="compositionally biased region" description="Acidic residues" evidence="3">
    <location>
        <begin position="1095"/>
        <end position="1111"/>
    </location>
</feature>
<dbReference type="GO" id="GO:0030313">
    <property type="term" value="C:cell envelope"/>
    <property type="evidence" value="ECO:0007669"/>
    <property type="project" value="UniProtKB-SubCell"/>
</dbReference>
<evidence type="ECO:0000313" key="6">
    <source>
        <dbReference type="EMBL" id="OCS90518.1"/>
    </source>
</evidence>
<feature type="region of interest" description="Disordered" evidence="3">
    <location>
        <begin position="883"/>
        <end position="955"/>
    </location>
</feature>
<feature type="domain" description="SLH" evidence="5">
    <location>
        <begin position="1200"/>
        <end position="1263"/>
    </location>
</feature>
<feature type="signal peptide" evidence="4">
    <location>
        <begin position="1"/>
        <end position="35"/>
    </location>
</feature>
<proteinExistence type="predicted"/>
<evidence type="ECO:0000256" key="3">
    <source>
        <dbReference type="SAM" id="MobiDB-lite"/>
    </source>
</evidence>
<dbReference type="Proteomes" id="UP000093482">
    <property type="component" value="Unassembled WGS sequence"/>
</dbReference>
<evidence type="ECO:0000259" key="5">
    <source>
        <dbReference type="PROSITE" id="PS51272"/>
    </source>
</evidence>
<dbReference type="InterPro" id="IPR006635">
    <property type="entry name" value="NEAT_dom"/>
</dbReference>
<evidence type="ECO:0000313" key="7">
    <source>
        <dbReference type="Proteomes" id="UP000093482"/>
    </source>
</evidence>